<feature type="domain" description="RING-type" evidence="5">
    <location>
        <begin position="27"/>
        <end position="65"/>
    </location>
</feature>
<dbReference type="InterPro" id="IPR013083">
    <property type="entry name" value="Znf_RING/FYVE/PHD"/>
</dbReference>
<dbReference type="InterPro" id="IPR050731">
    <property type="entry name" value="HRD1_E3_ubiq-ligases"/>
</dbReference>
<keyword evidence="2 4" id="KW-0863">Zinc-finger</keyword>
<dbReference type="GO" id="GO:0008270">
    <property type="term" value="F:zinc ion binding"/>
    <property type="evidence" value="ECO:0007669"/>
    <property type="project" value="UniProtKB-KW"/>
</dbReference>
<dbReference type="PANTHER" id="PTHR22763">
    <property type="entry name" value="RING ZINC FINGER PROTEIN"/>
    <property type="match status" value="1"/>
</dbReference>
<evidence type="ECO:0000256" key="1">
    <source>
        <dbReference type="ARBA" id="ARBA00022723"/>
    </source>
</evidence>
<keyword evidence="1" id="KW-0479">Metal-binding</keyword>
<name>A0A7S1W8F7_ALECA</name>
<dbReference type="AlphaFoldDB" id="A0A7S1W8F7"/>
<dbReference type="SUPFAM" id="SSF57850">
    <property type="entry name" value="RING/U-box"/>
    <property type="match status" value="1"/>
</dbReference>
<sequence length="234" mass="25700">MKVLPEALSGSYLPPSEIGRLVGDDVCAICLEPLRLRAQTIALCGHVFHRCCLNRCGDLLCPQCRQPIDELTGTRWGLFAVGTSVTICGLQNHVELNGTRCRVVEIHEASHRLEVRTSESGRLYRVRPENLVVGEGSLQANEQALAGDSPRPASAWEANWDHLQPGAAVQLTGLHMAHYNDRTAVVLCVDRGTGRCEIRLGDGSVKTIRAENLRVLSPRQERQEDPAEPGRITL</sequence>
<dbReference type="GO" id="GO:0043161">
    <property type="term" value="P:proteasome-mediated ubiquitin-dependent protein catabolic process"/>
    <property type="evidence" value="ECO:0007669"/>
    <property type="project" value="TreeGrafter"/>
</dbReference>
<dbReference type="InterPro" id="IPR001841">
    <property type="entry name" value="Znf_RING"/>
</dbReference>
<evidence type="ECO:0000313" key="6">
    <source>
        <dbReference type="EMBL" id="CAD9153888.1"/>
    </source>
</evidence>
<proteinExistence type="predicted"/>
<accession>A0A7S1W8F7</accession>
<dbReference type="PROSITE" id="PS50089">
    <property type="entry name" value="ZF_RING_2"/>
    <property type="match status" value="1"/>
</dbReference>
<protein>
    <recommendedName>
        <fullName evidence="5">RING-type domain-containing protein</fullName>
    </recommendedName>
</protein>
<keyword evidence="3" id="KW-0862">Zinc</keyword>
<organism evidence="6">
    <name type="scientific">Alexandrium catenella</name>
    <name type="common">Red tide dinoflagellate</name>
    <name type="synonym">Gonyaulax catenella</name>
    <dbReference type="NCBI Taxonomy" id="2925"/>
    <lineage>
        <taxon>Eukaryota</taxon>
        <taxon>Sar</taxon>
        <taxon>Alveolata</taxon>
        <taxon>Dinophyceae</taxon>
        <taxon>Gonyaulacales</taxon>
        <taxon>Pyrocystaceae</taxon>
        <taxon>Alexandrium</taxon>
    </lineage>
</organism>
<reference evidence="6" key="1">
    <citation type="submission" date="2021-01" db="EMBL/GenBank/DDBJ databases">
        <authorList>
            <person name="Corre E."/>
            <person name="Pelletier E."/>
            <person name="Niang G."/>
            <person name="Scheremetjew M."/>
            <person name="Finn R."/>
            <person name="Kale V."/>
            <person name="Holt S."/>
            <person name="Cochrane G."/>
            <person name="Meng A."/>
            <person name="Brown T."/>
            <person name="Cohen L."/>
        </authorList>
    </citation>
    <scope>NUCLEOTIDE SEQUENCE</scope>
    <source>
        <strain evidence="6">OF101</strain>
    </source>
</reference>
<dbReference type="Gene3D" id="3.30.40.10">
    <property type="entry name" value="Zinc/RING finger domain, C3HC4 (zinc finger)"/>
    <property type="match status" value="1"/>
</dbReference>
<gene>
    <name evidence="6" type="ORF">ACAT0790_LOCUS33146</name>
</gene>
<evidence type="ECO:0000256" key="2">
    <source>
        <dbReference type="ARBA" id="ARBA00022771"/>
    </source>
</evidence>
<evidence type="ECO:0000259" key="5">
    <source>
        <dbReference type="PROSITE" id="PS50089"/>
    </source>
</evidence>
<evidence type="ECO:0000256" key="4">
    <source>
        <dbReference type="PROSITE-ProRule" id="PRU00175"/>
    </source>
</evidence>
<dbReference type="EMBL" id="HBGE01055024">
    <property type="protein sequence ID" value="CAD9153888.1"/>
    <property type="molecule type" value="Transcribed_RNA"/>
</dbReference>
<dbReference type="GO" id="GO:0012505">
    <property type="term" value="C:endomembrane system"/>
    <property type="evidence" value="ECO:0007669"/>
    <property type="project" value="TreeGrafter"/>
</dbReference>
<evidence type="ECO:0000256" key="3">
    <source>
        <dbReference type="ARBA" id="ARBA00022833"/>
    </source>
</evidence>
<dbReference type="PANTHER" id="PTHR22763:SF162">
    <property type="entry name" value="TRANSMEMBRANE E3 UBIQUITIN-PROTEIN LIGASE 1"/>
    <property type="match status" value="1"/>
</dbReference>
<dbReference type="GO" id="GO:0061630">
    <property type="term" value="F:ubiquitin protein ligase activity"/>
    <property type="evidence" value="ECO:0007669"/>
    <property type="project" value="TreeGrafter"/>
</dbReference>
<dbReference type="SMART" id="SM00184">
    <property type="entry name" value="RING"/>
    <property type="match status" value="1"/>
</dbReference>